<name>A0A0J7M3E0_9GAMM</name>
<evidence type="ECO:0000313" key="1">
    <source>
        <dbReference type="EMBL" id="KMQ75515.1"/>
    </source>
</evidence>
<organism evidence="1 2">
    <name type="scientific">Marinobacter subterrani</name>
    <dbReference type="NCBI Taxonomy" id="1658765"/>
    <lineage>
        <taxon>Bacteria</taxon>
        <taxon>Pseudomonadati</taxon>
        <taxon>Pseudomonadota</taxon>
        <taxon>Gammaproteobacteria</taxon>
        <taxon>Pseudomonadales</taxon>
        <taxon>Marinobacteraceae</taxon>
        <taxon>Marinobacter</taxon>
    </lineage>
</organism>
<dbReference type="Proteomes" id="UP000036102">
    <property type="component" value="Unassembled WGS sequence"/>
</dbReference>
<dbReference type="PROSITE" id="PS51257">
    <property type="entry name" value="PROKAR_LIPOPROTEIN"/>
    <property type="match status" value="1"/>
</dbReference>
<dbReference type="Gene3D" id="1.25.40.10">
    <property type="entry name" value="Tetratricopeptide repeat domain"/>
    <property type="match status" value="1"/>
</dbReference>
<dbReference type="PATRIC" id="fig|1658765.3.peg.1714"/>
<dbReference type="AlphaFoldDB" id="A0A0J7M3E0"/>
<dbReference type="SMART" id="SM00671">
    <property type="entry name" value="SEL1"/>
    <property type="match status" value="5"/>
</dbReference>
<dbReference type="PANTHER" id="PTHR11102">
    <property type="entry name" value="SEL-1-LIKE PROTEIN"/>
    <property type="match status" value="1"/>
</dbReference>
<dbReference type="EMBL" id="LFBU01000001">
    <property type="protein sequence ID" value="KMQ75515.1"/>
    <property type="molecule type" value="Genomic_DNA"/>
</dbReference>
<dbReference type="InterPro" id="IPR011990">
    <property type="entry name" value="TPR-like_helical_dom_sf"/>
</dbReference>
<comment type="caution">
    <text evidence="1">The sequence shown here is derived from an EMBL/GenBank/DDBJ whole genome shotgun (WGS) entry which is preliminary data.</text>
</comment>
<dbReference type="InterPro" id="IPR006597">
    <property type="entry name" value="Sel1-like"/>
</dbReference>
<dbReference type="GO" id="GO:0036503">
    <property type="term" value="P:ERAD pathway"/>
    <property type="evidence" value="ECO:0007669"/>
    <property type="project" value="TreeGrafter"/>
</dbReference>
<dbReference type="Pfam" id="PF08238">
    <property type="entry name" value="Sel1"/>
    <property type="match status" value="4"/>
</dbReference>
<protein>
    <submittedName>
        <fullName evidence="1">Sel1 repeat</fullName>
    </submittedName>
</protein>
<evidence type="ECO:0000313" key="2">
    <source>
        <dbReference type="Proteomes" id="UP000036102"/>
    </source>
</evidence>
<proteinExistence type="predicted"/>
<dbReference type="RefSeq" id="WP_048495600.1">
    <property type="nucleotide sequence ID" value="NZ_LFBU01000001.1"/>
</dbReference>
<gene>
    <name evidence="1" type="ORF">Msub_11723</name>
</gene>
<dbReference type="SUPFAM" id="SSF81901">
    <property type="entry name" value="HCP-like"/>
    <property type="match status" value="2"/>
</dbReference>
<keyword evidence="2" id="KW-1185">Reference proteome</keyword>
<sequence length="458" mass="51007">MFRQGCVISLLSLALAGCGNLPDIQRAERAAASGNVEQARAQLEELARFGLADAQVELGDLYAEADTPEARQKALSWYRKAAKQGSERASIRIGKMNAREGMTPEQRANGAKYLRKALAEGDKSALIPLVNLYMNYPGEFPGREPLELIKQARSAGDPRGDMALARYYLLNGQFDARAEEIEALCVPIAEAQPDCFQLLARVYLSQGRSDDLKALVDRATSAWREGTIEDRDLYLFARWLSDDESPQKQVATSNELFNLLIPDYVPALTARARLIMENTYLAEPKVVLDMLERARANGDLKASLSLARAYERGDIVTADPKKAIKYAMEAREKYPSADYLLGRVYKRGYLGEPAPEKARFYLLNAARRGFPKADYALAELFWEAKGIEVNRRYAWSFALLAHEGGVKRAKALLLEMVPTMPHDLEMAAEALHRRERAARRQMLAESTHGAAMNSEQGG</sequence>
<accession>A0A0J7M3E0</accession>
<dbReference type="STRING" id="1658765.Msub_11723"/>
<dbReference type="PANTHER" id="PTHR11102:SF147">
    <property type="entry name" value="SEL1L ADAPTOR SUBUNIT OF ERAD E3 UBIQUITIN LIGASE"/>
    <property type="match status" value="1"/>
</dbReference>
<dbReference type="InterPro" id="IPR050767">
    <property type="entry name" value="Sel1_AlgK"/>
</dbReference>
<reference evidence="1 2" key="1">
    <citation type="submission" date="2015-06" db="EMBL/GenBank/DDBJ databases">
        <title>Marinobacter subterrani, a genetically tractable neutrophilic iron-oxidizing strain isolated from the Soudan Iron Mine.</title>
        <authorList>
            <person name="Bonis B.M."/>
            <person name="Gralnick J.A."/>
        </authorList>
    </citation>
    <scope>NUCLEOTIDE SEQUENCE [LARGE SCALE GENOMIC DNA]</scope>
    <source>
        <strain evidence="1 2">JG233</strain>
    </source>
</reference>